<reference evidence="2 3" key="1">
    <citation type="journal article" date="2013" name="Genome Biol.">
        <title>Genome of Acanthamoeba castellanii highlights extensive lateral gene transfer and early evolution of tyrosine kinase signaling.</title>
        <authorList>
            <person name="Clarke M."/>
            <person name="Lohan A.J."/>
            <person name="Liu B."/>
            <person name="Lagkouvardos I."/>
            <person name="Roy S."/>
            <person name="Zafar N."/>
            <person name="Bertelli C."/>
            <person name="Schilde C."/>
            <person name="Kianianmomeni A."/>
            <person name="Burglin T.R."/>
            <person name="Frech C."/>
            <person name="Turcotte B."/>
            <person name="Kopec K.O."/>
            <person name="Synnott J.M."/>
            <person name="Choo C."/>
            <person name="Paponov I."/>
            <person name="Finkler A."/>
            <person name="Soon Heng Tan C."/>
            <person name="Hutchins A.P."/>
            <person name="Weinmeier T."/>
            <person name="Rattei T."/>
            <person name="Chu J.S."/>
            <person name="Gimenez G."/>
            <person name="Irimia M."/>
            <person name="Rigden D.J."/>
            <person name="Fitzpatrick D.A."/>
            <person name="Lorenzo-Morales J."/>
            <person name="Bateman A."/>
            <person name="Chiu C.H."/>
            <person name="Tang P."/>
            <person name="Hegemann P."/>
            <person name="Fromm H."/>
            <person name="Raoult D."/>
            <person name="Greub G."/>
            <person name="Miranda-Saavedra D."/>
            <person name="Chen N."/>
            <person name="Nash P."/>
            <person name="Ginger M.L."/>
            <person name="Horn M."/>
            <person name="Schaap P."/>
            <person name="Caler L."/>
            <person name="Loftus B."/>
        </authorList>
    </citation>
    <scope>NUCLEOTIDE SEQUENCE [LARGE SCALE GENOMIC DNA]</scope>
    <source>
        <strain evidence="2 3">Neff</strain>
    </source>
</reference>
<feature type="region of interest" description="Disordered" evidence="1">
    <location>
        <begin position="1"/>
        <end position="91"/>
    </location>
</feature>
<dbReference type="EMBL" id="KB007920">
    <property type="protein sequence ID" value="ELR20340.1"/>
    <property type="molecule type" value="Genomic_DNA"/>
</dbReference>
<name>L8H579_ACACF</name>
<dbReference type="RefSeq" id="XP_004342534.1">
    <property type="nucleotide sequence ID" value="XM_004342485.1"/>
</dbReference>
<accession>L8H579</accession>
<evidence type="ECO:0000256" key="1">
    <source>
        <dbReference type="SAM" id="MobiDB-lite"/>
    </source>
</evidence>
<feature type="compositionally biased region" description="Basic and acidic residues" evidence="1">
    <location>
        <begin position="81"/>
        <end position="91"/>
    </location>
</feature>
<organism evidence="2 3">
    <name type="scientific">Acanthamoeba castellanii (strain ATCC 30010 / Neff)</name>
    <dbReference type="NCBI Taxonomy" id="1257118"/>
    <lineage>
        <taxon>Eukaryota</taxon>
        <taxon>Amoebozoa</taxon>
        <taxon>Discosea</taxon>
        <taxon>Longamoebia</taxon>
        <taxon>Centramoebida</taxon>
        <taxon>Acanthamoebidae</taxon>
        <taxon>Acanthamoeba</taxon>
    </lineage>
</organism>
<dbReference type="KEGG" id="acan:ACA1_185330"/>
<keyword evidence="3" id="KW-1185">Reference proteome</keyword>
<dbReference type="GeneID" id="14921189"/>
<evidence type="ECO:0000313" key="2">
    <source>
        <dbReference type="EMBL" id="ELR20340.1"/>
    </source>
</evidence>
<feature type="compositionally biased region" description="Basic and acidic residues" evidence="1">
    <location>
        <begin position="37"/>
        <end position="58"/>
    </location>
</feature>
<gene>
    <name evidence="2" type="ORF">ACA1_185330</name>
</gene>
<dbReference type="Proteomes" id="UP000011083">
    <property type="component" value="Unassembled WGS sequence"/>
</dbReference>
<feature type="compositionally biased region" description="Basic and acidic residues" evidence="1">
    <location>
        <begin position="1"/>
        <end position="13"/>
    </location>
</feature>
<dbReference type="AlphaFoldDB" id="L8H579"/>
<protein>
    <submittedName>
        <fullName evidence="2">Uncharacterized protein</fullName>
    </submittedName>
</protein>
<evidence type="ECO:0000313" key="3">
    <source>
        <dbReference type="Proteomes" id="UP000011083"/>
    </source>
</evidence>
<proteinExistence type="predicted"/>
<dbReference type="VEuPathDB" id="AmoebaDB:ACA1_185330"/>
<sequence length="91" mass="10042">MSGPDKDLTDKLVNRRGLVGGNEADDDDTTQELDAIGAKEDKTTLSQKRLKEDDEKANKLGNTVFEHAKKKFGSADTGDDNSLRDDSEWND</sequence>